<keyword evidence="2" id="KW-0813">Transport</keyword>
<protein>
    <submittedName>
        <fullName evidence="8">Citrate transporter</fullName>
    </submittedName>
</protein>
<feature type="transmembrane region" description="Helical" evidence="6">
    <location>
        <begin position="257"/>
        <end position="274"/>
    </location>
</feature>
<dbReference type="STRING" id="1121326.CLMAG_38360"/>
<dbReference type="PATRIC" id="fig|1121326.3.peg.3881"/>
<evidence type="ECO:0000256" key="6">
    <source>
        <dbReference type="SAM" id="Phobius"/>
    </source>
</evidence>
<evidence type="ECO:0000313" key="8">
    <source>
        <dbReference type="EMBL" id="KZL90925.1"/>
    </source>
</evidence>
<gene>
    <name evidence="8" type="primary">citN_4</name>
    <name evidence="8" type="ORF">CLMAG_38360</name>
</gene>
<feature type="transmembrane region" description="Helical" evidence="6">
    <location>
        <begin position="350"/>
        <end position="368"/>
    </location>
</feature>
<feature type="transmembrane region" description="Helical" evidence="6">
    <location>
        <begin position="326"/>
        <end position="345"/>
    </location>
</feature>
<dbReference type="Pfam" id="PF03600">
    <property type="entry name" value="CitMHS"/>
    <property type="match status" value="1"/>
</dbReference>
<dbReference type="InterPro" id="IPR014738">
    <property type="entry name" value="Citrate_transporter"/>
</dbReference>
<feature type="transmembrane region" description="Helical" evidence="6">
    <location>
        <begin position="30"/>
        <end position="52"/>
    </location>
</feature>
<feature type="transmembrane region" description="Helical" evidence="6">
    <location>
        <begin position="410"/>
        <end position="431"/>
    </location>
</feature>
<feature type="transmembrane region" description="Helical" evidence="6">
    <location>
        <begin position="139"/>
        <end position="159"/>
    </location>
</feature>
<proteinExistence type="predicted"/>
<feature type="transmembrane region" description="Helical" evidence="6">
    <location>
        <begin position="179"/>
        <end position="197"/>
    </location>
</feature>
<evidence type="ECO:0000259" key="7">
    <source>
        <dbReference type="Pfam" id="PF03600"/>
    </source>
</evidence>
<feature type="transmembrane region" description="Helical" evidence="6">
    <location>
        <begin position="6"/>
        <end position="23"/>
    </location>
</feature>
<evidence type="ECO:0000313" key="9">
    <source>
        <dbReference type="Proteomes" id="UP000076603"/>
    </source>
</evidence>
<keyword evidence="4 6" id="KW-1133">Transmembrane helix</keyword>
<evidence type="ECO:0000256" key="1">
    <source>
        <dbReference type="ARBA" id="ARBA00004141"/>
    </source>
</evidence>
<keyword evidence="5 6" id="KW-0472">Membrane</keyword>
<feature type="transmembrane region" description="Helical" evidence="6">
    <location>
        <begin position="233"/>
        <end position="251"/>
    </location>
</feature>
<dbReference type="AlphaFoldDB" id="A0A161WGX7"/>
<dbReference type="OrthoDB" id="5329450at2"/>
<sequence>MSLLTILGYSIVVVFMLLIMTKRMTAFSSLIVVPIVFAYIGGFGLNIGKYALTGIKGVATTSTMLLFAILFFGIMINVGLFDPLVKAIVKFVKGDPVKVLVGTAILAAVVSVDGDGSTTTMIVCSALLPVYKKLKIKPLYLATIIIMQNSIMNLLPWGGPTARIMSALKLEGSTILNPLLPGMGLAIIYVIGVAYYLGLKERKRLGVVEINDEFLSEIAATTDEEEALKRPKLIWINFILTMTVMVVLISGKVPSSVIFEVAAALALIINYPKLKDQRDVIERNAGNAVQVIVMVLAAGIFMGVLTETGMAKAIAQNLGSIVPKSLGSHWAAVTAVLSIPGTFLLSNDAFYLGVLPVLAETGAAYGFTPLQIGIASTMGQAFHLLSPLVGFIYLLLQLTEVDMGEWQRHAAKWSIGTFLIFVLAAVITGVMPL</sequence>
<organism evidence="8 9">
    <name type="scientific">Clostridium magnum DSM 2767</name>
    <dbReference type="NCBI Taxonomy" id="1121326"/>
    <lineage>
        <taxon>Bacteria</taxon>
        <taxon>Bacillati</taxon>
        <taxon>Bacillota</taxon>
        <taxon>Clostridia</taxon>
        <taxon>Eubacteriales</taxon>
        <taxon>Clostridiaceae</taxon>
        <taxon>Clostridium</taxon>
    </lineage>
</organism>
<dbReference type="GO" id="GO:0016020">
    <property type="term" value="C:membrane"/>
    <property type="evidence" value="ECO:0007669"/>
    <property type="project" value="UniProtKB-SubCell"/>
</dbReference>
<feature type="transmembrane region" description="Helical" evidence="6">
    <location>
        <begin position="64"/>
        <end position="85"/>
    </location>
</feature>
<feature type="domain" description="Citrate transporter-like" evidence="7">
    <location>
        <begin position="15"/>
        <end position="379"/>
    </location>
</feature>
<keyword evidence="3 6" id="KW-0812">Transmembrane</keyword>
<evidence type="ECO:0000256" key="4">
    <source>
        <dbReference type="ARBA" id="ARBA00022989"/>
    </source>
</evidence>
<dbReference type="NCBIfam" id="TIGR00784">
    <property type="entry name" value="citMHS"/>
    <property type="match status" value="1"/>
</dbReference>
<feature type="transmembrane region" description="Helical" evidence="6">
    <location>
        <begin position="380"/>
        <end position="398"/>
    </location>
</feature>
<dbReference type="GO" id="GO:0015137">
    <property type="term" value="F:citrate transmembrane transporter activity"/>
    <property type="evidence" value="ECO:0007669"/>
    <property type="project" value="InterPro"/>
</dbReference>
<feature type="transmembrane region" description="Helical" evidence="6">
    <location>
        <begin position="286"/>
        <end position="306"/>
    </location>
</feature>
<name>A0A161WGX7_9CLOT</name>
<reference evidence="8 9" key="1">
    <citation type="submission" date="2016-04" db="EMBL/GenBank/DDBJ databases">
        <title>Genome sequence of Clostridium magnum DSM 2767.</title>
        <authorList>
            <person name="Poehlein A."/>
            <person name="Uhlig R."/>
            <person name="Fischer R."/>
            <person name="Bahl H."/>
            <person name="Daniel R."/>
        </authorList>
    </citation>
    <scope>NUCLEOTIDE SEQUENCE [LARGE SCALE GENOMIC DNA]</scope>
    <source>
        <strain evidence="8 9">DSM 2767</strain>
    </source>
</reference>
<dbReference type="InterPro" id="IPR004680">
    <property type="entry name" value="Cit_transptr-like_dom"/>
</dbReference>
<comment type="subcellular location">
    <subcellularLocation>
        <location evidence="1">Membrane</location>
        <topology evidence="1">Multi-pass membrane protein</topology>
    </subcellularLocation>
</comment>
<evidence type="ECO:0000256" key="2">
    <source>
        <dbReference type="ARBA" id="ARBA00022448"/>
    </source>
</evidence>
<accession>A0A161WGX7</accession>
<evidence type="ECO:0000256" key="5">
    <source>
        <dbReference type="ARBA" id="ARBA00023136"/>
    </source>
</evidence>
<dbReference type="Proteomes" id="UP000076603">
    <property type="component" value="Unassembled WGS sequence"/>
</dbReference>
<dbReference type="RefSeq" id="WP_066625953.1">
    <property type="nucleotide sequence ID" value="NZ_FQXL01000059.1"/>
</dbReference>
<keyword evidence="9" id="KW-1185">Reference proteome</keyword>
<evidence type="ECO:0000256" key="3">
    <source>
        <dbReference type="ARBA" id="ARBA00022692"/>
    </source>
</evidence>
<comment type="caution">
    <text evidence="8">The sequence shown here is derived from an EMBL/GenBank/DDBJ whole genome shotgun (WGS) entry which is preliminary data.</text>
</comment>
<dbReference type="EMBL" id="LWAE01000004">
    <property type="protein sequence ID" value="KZL90925.1"/>
    <property type="molecule type" value="Genomic_DNA"/>
</dbReference>